<dbReference type="GeneID" id="24437488"/>
<keyword evidence="1 2" id="KW-0812">Transmembrane</keyword>
<evidence type="ECO:0000256" key="1">
    <source>
        <dbReference type="SAM" id="Phobius"/>
    </source>
</evidence>
<feature type="transmembrane region" description="Helical" evidence="1">
    <location>
        <begin position="100"/>
        <end position="121"/>
    </location>
</feature>
<gene>
    <name evidence="2" type="ORF">TTHERM_000142419</name>
</gene>
<dbReference type="KEGG" id="tet:TTHERM_000142419"/>
<keyword evidence="3" id="KW-1185">Reference proteome</keyword>
<sequence>MIKYIKICYSKVRYITILFLFLIILDHIYIFNLVYQFYQEFSKLYVVLFHFDPRTFQPITVVVQQKVFENDFCYRMLAYYFYSFVILNIFQVFYFSFNPLVIYFIFNNIFQLLSLFWFYIIQNIFKKPIFYIFHAILLIQIFIFIQQRLKQWVVMFHVFQVFFQWFLLLQ</sequence>
<dbReference type="Proteomes" id="UP000009168">
    <property type="component" value="Unassembled WGS sequence"/>
</dbReference>
<dbReference type="RefSeq" id="XP_012651793.1">
    <property type="nucleotide sequence ID" value="XM_012796339.1"/>
</dbReference>
<keyword evidence="1" id="KW-0472">Membrane</keyword>
<dbReference type="AlphaFoldDB" id="W7XDJ8"/>
<accession>W7XDJ8</accession>
<feature type="transmembrane region" description="Helical" evidence="1">
    <location>
        <begin position="76"/>
        <end position="94"/>
    </location>
</feature>
<feature type="transmembrane region" description="Helical" evidence="1">
    <location>
        <begin position="12"/>
        <end position="38"/>
    </location>
</feature>
<evidence type="ECO:0000313" key="2">
    <source>
        <dbReference type="EMBL" id="EWS75647.1"/>
    </source>
</evidence>
<protein>
    <submittedName>
        <fullName evidence="2">Transmembrane protein, putative</fullName>
    </submittedName>
</protein>
<dbReference type="InParanoid" id="W7XDJ8"/>
<organism evidence="2 3">
    <name type="scientific">Tetrahymena thermophila (strain SB210)</name>
    <dbReference type="NCBI Taxonomy" id="312017"/>
    <lineage>
        <taxon>Eukaryota</taxon>
        <taxon>Sar</taxon>
        <taxon>Alveolata</taxon>
        <taxon>Ciliophora</taxon>
        <taxon>Intramacronucleata</taxon>
        <taxon>Oligohymenophorea</taxon>
        <taxon>Hymenostomatida</taxon>
        <taxon>Tetrahymenina</taxon>
        <taxon>Tetrahymenidae</taxon>
        <taxon>Tetrahymena</taxon>
    </lineage>
</organism>
<dbReference type="EMBL" id="GG662793">
    <property type="protein sequence ID" value="EWS75647.1"/>
    <property type="molecule type" value="Genomic_DNA"/>
</dbReference>
<keyword evidence="1" id="KW-1133">Transmembrane helix</keyword>
<evidence type="ECO:0000313" key="3">
    <source>
        <dbReference type="Proteomes" id="UP000009168"/>
    </source>
</evidence>
<feature type="transmembrane region" description="Helical" evidence="1">
    <location>
        <begin position="128"/>
        <end position="145"/>
    </location>
</feature>
<name>W7XDJ8_TETTS</name>
<feature type="transmembrane region" description="Helical" evidence="1">
    <location>
        <begin position="151"/>
        <end position="169"/>
    </location>
</feature>
<proteinExistence type="predicted"/>
<reference evidence="3" key="1">
    <citation type="journal article" date="2006" name="PLoS Biol.">
        <title>Macronuclear genome sequence of the ciliate Tetrahymena thermophila, a model eukaryote.</title>
        <authorList>
            <person name="Eisen J.A."/>
            <person name="Coyne R.S."/>
            <person name="Wu M."/>
            <person name="Wu D."/>
            <person name="Thiagarajan M."/>
            <person name="Wortman J.R."/>
            <person name="Badger J.H."/>
            <person name="Ren Q."/>
            <person name="Amedeo P."/>
            <person name="Jones K.M."/>
            <person name="Tallon L.J."/>
            <person name="Delcher A.L."/>
            <person name="Salzberg S.L."/>
            <person name="Silva J.C."/>
            <person name="Haas B.J."/>
            <person name="Majoros W.H."/>
            <person name="Farzad M."/>
            <person name="Carlton J.M."/>
            <person name="Smith R.K. Jr."/>
            <person name="Garg J."/>
            <person name="Pearlman R.E."/>
            <person name="Karrer K.M."/>
            <person name="Sun L."/>
            <person name="Manning G."/>
            <person name="Elde N.C."/>
            <person name="Turkewitz A.P."/>
            <person name="Asai D.J."/>
            <person name="Wilkes D.E."/>
            <person name="Wang Y."/>
            <person name="Cai H."/>
            <person name="Collins K."/>
            <person name="Stewart B.A."/>
            <person name="Lee S.R."/>
            <person name="Wilamowska K."/>
            <person name="Weinberg Z."/>
            <person name="Ruzzo W.L."/>
            <person name="Wloga D."/>
            <person name="Gaertig J."/>
            <person name="Frankel J."/>
            <person name="Tsao C.-C."/>
            <person name="Gorovsky M.A."/>
            <person name="Keeling P.J."/>
            <person name="Waller R.F."/>
            <person name="Patron N.J."/>
            <person name="Cherry J.M."/>
            <person name="Stover N.A."/>
            <person name="Krieger C.J."/>
            <person name="del Toro C."/>
            <person name="Ryder H.F."/>
            <person name="Williamson S.C."/>
            <person name="Barbeau R.A."/>
            <person name="Hamilton E.P."/>
            <person name="Orias E."/>
        </authorList>
    </citation>
    <scope>NUCLEOTIDE SEQUENCE [LARGE SCALE GENOMIC DNA]</scope>
    <source>
        <strain evidence="3">SB210</strain>
    </source>
</reference>